<dbReference type="EMBL" id="CP045851">
    <property type="protein sequence ID" value="QGG95797.1"/>
    <property type="molecule type" value="Genomic_DNA"/>
</dbReference>
<dbReference type="InterPro" id="IPR002347">
    <property type="entry name" value="SDR_fam"/>
</dbReference>
<evidence type="ECO:0000259" key="4">
    <source>
        <dbReference type="SMART" id="SM00822"/>
    </source>
</evidence>
<dbReference type="GO" id="GO:0016491">
    <property type="term" value="F:oxidoreductase activity"/>
    <property type="evidence" value="ECO:0007669"/>
    <property type="project" value="UniProtKB-KW"/>
</dbReference>
<dbReference type="SMART" id="SM00822">
    <property type="entry name" value="PKS_KR"/>
    <property type="match status" value="1"/>
</dbReference>
<gene>
    <name evidence="5" type="ORF">GH723_12200</name>
</gene>
<dbReference type="PRINTS" id="PR00081">
    <property type="entry name" value="GDHRDH"/>
</dbReference>
<dbReference type="CDD" id="cd05233">
    <property type="entry name" value="SDR_c"/>
    <property type="match status" value="1"/>
</dbReference>
<dbReference type="SUPFAM" id="SSF51735">
    <property type="entry name" value="NAD(P)-binding Rossmann-fold domains"/>
    <property type="match status" value="1"/>
</dbReference>
<dbReference type="KEGG" id="atq:GH723_12200"/>
<evidence type="ECO:0000313" key="6">
    <source>
        <dbReference type="Proteomes" id="UP000334019"/>
    </source>
</evidence>
<accession>A0A5Q2RNX6</accession>
<dbReference type="PANTHER" id="PTHR43391">
    <property type="entry name" value="RETINOL DEHYDROGENASE-RELATED"/>
    <property type="match status" value="1"/>
</dbReference>
<protein>
    <submittedName>
        <fullName evidence="5">SDR family NAD(P)-dependent oxidoreductase</fullName>
    </submittedName>
</protein>
<keyword evidence="3" id="KW-0560">Oxidoreductase</keyword>
<keyword evidence="2" id="KW-0521">NADP</keyword>
<evidence type="ECO:0000256" key="1">
    <source>
        <dbReference type="ARBA" id="ARBA00006484"/>
    </source>
</evidence>
<feature type="domain" description="Ketoreductase" evidence="4">
    <location>
        <begin position="7"/>
        <end position="197"/>
    </location>
</feature>
<dbReference type="PROSITE" id="PS00061">
    <property type="entry name" value="ADH_SHORT"/>
    <property type="match status" value="1"/>
</dbReference>
<dbReference type="FunFam" id="3.40.50.720:FF:000084">
    <property type="entry name" value="Short-chain dehydrogenase reductase"/>
    <property type="match status" value="1"/>
</dbReference>
<dbReference type="PANTHER" id="PTHR43391:SF14">
    <property type="entry name" value="DEHYDROGENASE_REDUCTASE SDR FAMILY PROTEIN 7-LIKE"/>
    <property type="match status" value="1"/>
</dbReference>
<keyword evidence="6" id="KW-1185">Reference proteome</keyword>
<proteinExistence type="inferred from homology"/>
<dbReference type="Gene3D" id="3.40.50.720">
    <property type="entry name" value="NAD(P)-binding Rossmann-like Domain"/>
    <property type="match status" value="1"/>
</dbReference>
<dbReference type="Pfam" id="PF00106">
    <property type="entry name" value="adh_short"/>
    <property type="match status" value="1"/>
</dbReference>
<name>A0A5Q2RNX6_9ACTN</name>
<dbReference type="Proteomes" id="UP000334019">
    <property type="component" value="Chromosome"/>
</dbReference>
<evidence type="ECO:0000256" key="2">
    <source>
        <dbReference type="ARBA" id="ARBA00022857"/>
    </source>
</evidence>
<comment type="similarity">
    <text evidence="1">Belongs to the short-chain dehydrogenases/reductases (SDR) family.</text>
</comment>
<sequence length="269" mass="28096">MDELSGKVAVVTGGASGIGRAMVDRFATEGMRIAVGDIEEAALVETVEELRGKGVDAIGVVVDVSDPDSMAALADEVREVFGGWDVVCLNAGVGAGGPIWELGLTDWQWVLDVNLWGVVHGLRSFVPAMVERGDGHVVITASLAGLLAGPNMGPYNASKFAAVAIGETLAADLEAAGSAVGVSILCPAWVSTRIYESSRNRPDHLRGEADERAAVGREDAAAFFAAAMPPDEVAERVITAVREGTLHILTHEGTDELVRARTARILGDL</sequence>
<dbReference type="InterPro" id="IPR057326">
    <property type="entry name" value="KR_dom"/>
</dbReference>
<reference evidence="5 6" key="1">
    <citation type="submission" date="2019-11" db="EMBL/GenBank/DDBJ databases">
        <authorList>
            <person name="He Y."/>
        </authorList>
    </citation>
    <scope>NUCLEOTIDE SEQUENCE [LARGE SCALE GENOMIC DNA]</scope>
    <source>
        <strain evidence="5 6">SCSIO 58843</strain>
    </source>
</reference>
<dbReference type="AlphaFoldDB" id="A0A5Q2RNX6"/>
<evidence type="ECO:0000256" key="3">
    <source>
        <dbReference type="ARBA" id="ARBA00023002"/>
    </source>
</evidence>
<dbReference type="RefSeq" id="WP_153759903.1">
    <property type="nucleotide sequence ID" value="NZ_CP045851.1"/>
</dbReference>
<organism evidence="5 6">
    <name type="scientific">Actinomarinicola tropica</name>
    <dbReference type="NCBI Taxonomy" id="2789776"/>
    <lineage>
        <taxon>Bacteria</taxon>
        <taxon>Bacillati</taxon>
        <taxon>Actinomycetota</taxon>
        <taxon>Acidimicrobiia</taxon>
        <taxon>Acidimicrobiales</taxon>
        <taxon>Iamiaceae</taxon>
        <taxon>Actinomarinicola</taxon>
    </lineage>
</organism>
<dbReference type="InterPro" id="IPR036291">
    <property type="entry name" value="NAD(P)-bd_dom_sf"/>
</dbReference>
<dbReference type="InterPro" id="IPR020904">
    <property type="entry name" value="Sc_DH/Rdtase_CS"/>
</dbReference>
<evidence type="ECO:0000313" key="5">
    <source>
        <dbReference type="EMBL" id="QGG95797.1"/>
    </source>
</evidence>